<dbReference type="GO" id="GO:0009307">
    <property type="term" value="P:DNA restriction-modification system"/>
    <property type="evidence" value="ECO:0007669"/>
    <property type="project" value="InterPro"/>
</dbReference>
<proteinExistence type="predicted"/>
<dbReference type="InterPro" id="IPR013498">
    <property type="entry name" value="Topo_IA_Znf"/>
</dbReference>
<dbReference type="InterPro" id="IPR052906">
    <property type="entry name" value="Type_IV_Methyl-Rstrct_Enzyme"/>
</dbReference>
<name>A0A1D8IK82_9GAMM</name>
<evidence type="ECO:0000313" key="5">
    <source>
        <dbReference type="Proteomes" id="UP000095401"/>
    </source>
</evidence>
<evidence type="ECO:0000259" key="3">
    <source>
        <dbReference type="Pfam" id="PF04471"/>
    </source>
</evidence>
<keyword evidence="1" id="KW-0812">Transmembrane</keyword>
<keyword evidence="1" id="KW-1133">Transmembrane helix</keyword>
<reference evidence="5" key="1">
    <citation type="submission" date="2016-09" db="EMBL/GenBank/DDBJ databases">
        <title>Acidihalobacter prosperus F5.</title>
        <authorList>
            <person name="Khaleque H.N."/>
            <person name="Ramsay J.P."/>
            <person name="Kaksonen A.H."/>
            <person name="Boxall N.J."/>
            <person name="Watkin E.L.J."/>
        </authorList>
    </citation>
    <scope>NUCLEOTIDE SEQUENCE [LARGE SCALE GENOMIC DNA]</scope>
    <source>
        <strain evidence="5">F5</strain>
    </source>
</reference>
<dbReference type="AlphaFoldDB" id="A0A1D8IK82"/>
<dbReference type="REBASE" id="162102">
    <property type="entry name" value="AprF5MrrP"/>
</dbReference>
<accession>A0A1D8IK82</accession>
<protein>
    <submittedName>
        <fullName evidence="4">Restriction endonuclease</fullName>
    </submittedName>
</protein>
<evidence type="ECO:0000259" key="2">
    <source>
        <dbReference type="Pfam" id="PF01396"/>
    </source>
</evidence>
<dbReference type="InterPro" id="IPR011335">
    <property type="entry name" value="Restrct_endonuc-II-like"/>
</dbReference>
<feature type="transmembrane region" description="Helical" evidence="1">
    <location>
        <begin position="21"/>
        <end position="40"/>
    </location>
</feature>
<feature type="transmembrane region" description="Helical" evidence="1">
    <location>
        <begin position="60"/>
        <end position="85"/>
    </location>
</feature>
<dbReference type="GO" id="GO:0015666">
    <property type="term" value="F:restriction endodeoxyribonuclease activity"/>
    <property type="evidence" value="ECO:0007669"/>
    <property type="project" value="TreeGrafter"/>
</dbReference>
<dbReference type="PANTHER" id="PTHR30015:SF7">
    <property type="entry name" value="TYPE IV METHYL-DIRECTED RESTRICTION ENZYME ECOKMRR"/>
    <property type="match status" value="1"/>
</dbReference>
<sequence length="288" mass="31188">MARRKQSGFEDLIEVASRLPWWAGVVLAAIAYLVLHPVAIREIAVSGNLKTLGPSMVAQLFKTLATFGQYLLPVAFLIGSVISVFKRRKRNQLVEQTQARGKQSALLDMSWREFEMLVGEAFRRRGFTVEETGGNGPDGGIDLVLRKGREIHLVQCKQWKALKVGVDVVRQLYGVMAAKGATGGFVVTSGQFSADAKVFAEGQNIELIEGKQLLAMIQTAKASGVAATATMVQPMVKKDIEKVDSAPACPRCGGSMVRRVARQGSNAGNAFWGCSTYPKCRGVTAIDQ</sequence>
<keyword evidence="4" id="KW-0540">Nuclease</keyword>
<dbReference type="GO" id="GO:0005694">
    <property type="term" value="C:chromosome"/>
    <property type="evidence" value="ECO:0007669"/>
    <property type="project" value="InterPro"/>
</dbReference>
<keyword evidence="4" id="KW-0378">Hydrolase</keyword>
<dbReference type="Gene3D" id="3.30.65.10">
    <property type="entry name" value="Bacterial Topoisomerase I, domain 1"/>
    <property type="match status" value="1"/>
</dbReference>
<dbReference type="Proteomes" id="UP000095401">
    <property type="component" value="Chromosome"/>
</dbReference>
<dbReference type="RefSeq" id="WP_070077194.1">
    <property type="nucleotide sequence ID" value="NZ_CP017415.1"/>
</dbReference>
<dbReference type="SUPFAM" id="SSF57783">
    <property type="entry name" value="Zinc beta-ribbon"/>
    <property type="match status" value="1"/>
</dbReference>
<keyword evidence="4" id="KW-0255">Endonuclease</keyword>
<dbReference type="InterPro" id="IPR011856">
    <property type="entry name" value="tRNA_endonuc-like_dom_sf"/>
</dbReference>
<dbReference type="GO" id="GO:0003677">
    <property type="term" value="F:DNA binding"/>
    <property type="evidence" value="ECO:0007669"/>
    <property type="project" value="InterPro"/>
</dbReference>
<feature type="domain" description="Restriction endonuclease type IV Mrr" evidence="3">
    <location>
        <begin position="107"/>
        <end position="217"/>
    </location>
</feature>
<keyword evidence="1" id="KW-0472">Membrane</keyword>
<dbReference type="GO" id="GO:0003916">
    <property type="term" value="F:DNA topoisomerase activity"/>
    <property type="evidence" value="ECO:0007669"/>
    <property type="project" value="InterPro"/>
</dbReference>
<gene>
    <name evidence="4" type="ORF">BI364_01175</name>
</gene>
<dbReference type="Pfam" id="PF04471">
    <property type="entry name" value="Mrr_cat"/>
    <property type="match status" value="1"/>
</dbReference>
<evidence type="ECO:0000313" key="4">
    <source>
        <dbReference type="EMBL" id="AOU96801.1"/>
    </source>
</evidence>
<feature type="domain" description="DNA topoisomerase type IA zn finger" evidence="2">
    <location>
        <begin position="249"/>
        <end position="284"/>
    </location>
</feature>
<dbReference type="Pfam" id="PF01396">
    <property type="entry name" value="Zn_ribbon_Top1"/>
    <property type="match status" value="1"/>
</dbReference>
<dbReference type="SUPFAM" id="SSF52980">
    <property type="entry name" value="Restriction endonuclease-like"/>
    <property type="match status" value="1"/>
</dbReference>
<dbReference type="PANTHER" id="PTHR30015">
    <property type="entry name" value="MRR RESTRICTION SYSTEM PROTEIN"/>
    <property type="match status" value="1"/>
</dbReference>
<dbReference type="Gene3D" id="3.40.1350.10">
    <property type="match status" value="1"/>
</dbReference>
<dbReference type="GO" id="GO:0006265">
    <property type="term" value="P:DNA topological change"/>
    <property type="evidence" value="ECO:0007669"/>
    <property type="project" value="InterPro"/>
</dbReference>
<dbReference type="KEGG" id="aprs:BI364_01175"/>
<organism evidence="4 5">
    <name type="scientific">Acidihalobacter yilgarnensis</name>
    <dbReference type="NCBI Taxonomy" id="2819280"/>
    <lineage>
        <taxon>Bacteria</taxon>
        <taxon>Pseudomonadati</taxon>
        <taxon>Pseudomonadota</taxon>
        <taxon>Gammaproteobacteria</taxon>
        <taxon>Chromatiales</taxon>
        <taxon>Ectothiorhodospiraceae</taxon>
        <taxon>Acidihalobacter</taxon>
    </lineage>
</organism>
<dbReference type="EMBL" id="CP017415">
    <property type="protein sequence ID" value="AOU96801.1"/>
    <property type="molecule type" value="Genomic_DNA"/>
</dbReference>
<evidence type="ECO:0000256" key="1">
    <source>
        <dbReference type="SAM" id="Phobius"/>
    </source>
</evidence>
<keyword evidence="5" id="KW-1185">Reference proteome</keyword>
<dbReference type="InterPro" id="IPR007560">
    <property type="entry name" value="Restrct_endonuc_IV_Mrr"/>
</dbReference>